<accession>A0A9P0ITX9</accession>
<evidence type="ECO:0000256" key="4">
    <source>
        <dbReference type="ARBA" id="ARBA00023125"/>
    </source>
</evidence>
<dbReference type="InterPro" id="IPR003902">
    <property type="entry name" value="Tscrpt_reg_GCM"/>
</dbReference>
<dbReference type="Gene3D" id="3.30.70.3530">
    <property type="entry name" value="GCM motif"/>
    <property type="match status" value="1"/>
</dbReference>
<name>A0A9P0ITX9_9DIPT</name>
<evidence type="ECO:0000256" key="5">
    <source>
        <dbReference type="ARBA" id="ARBA00023163"/>
    </source>
</evidence>
<dbReference type="Gene3D" id="2.20.25.670">
    <property type="entry name" value="GCM domain, large subdomain"/>
    <property type="match status" value="1"/>
</dbReference>
<evidence type="ECO:0000313" key="9">
    <source>
        <dbReference type="Proteomes" id="UP001153620"/>
    </source>
</evidence>
<keyword evidence="9" id="KW-1185">Reference proteome</keyword>
<dbReference type="PROSITE" id="PS50807">
    <property type="entry name" value="GCM"/>
    <property type="match status" value="1"/>
</dbReference>
<dbReference type="InterPro" id="IPR039791">
    <property type="entry name" value="GCM"/>
</dbReference>
<dbReference type="GO" id="GO:0005634">
    <property type="term" value="C:nucleus"/>
    <property type="evidence" value="ECO:0007669"/>
    <property type="project" value="UniProtKB-SubCell"/>
</dbReference>
<dbReference type="InterPro" id="IPR036115">
    <property type="entry name" value="GCM_dom_sf"/>
</dbReference>
<evidence type="ECO:0000256" key="3">
    <source>
        <dbReference type="ARBA" id="ARBA00023015"/>
    </source>
</evidence>
<dbReference type="Pfam" id="PF03615">
    <property type="entry name" value="GCM"/>
    <property type="match status" value="1"/>
</dbReference>
<dbReference type="PANTHER" id="PTHR12414:SF8">
    <property type="entry name" value="TRANSCRIPTION FACTOR GLIAL CELLS MISSING-RELATED"/>
    <property type="match status" value="1"/>
</dbReference>
<keyword evidence="4" id="KW-0238">DNA-binding</keyword>
<keyword evidence="2" id="KW-0217">Developmental protein</keyword>
<evidence type="ECO:0000259" key="7">
    <source>
        <dbReference type="PROSITE" id="PS50807"/>
    </source>
</evidence>
<organism evidence="8 9">
    <name type="scientific">Chironomus riparius</name>
    <dbReference type="NCBI Taxonomy" id="315576"/>
    <lineage>
        <taxon>Eukaryota</taxon>
        <taxon>Metazoa</taxon>
        <taxon>Ecdysozoa</taxon>
        <taxon>Arthropoda</taxon>
        <taxon>Hexapoda</taxon>
        <taxon>Insecta</taxon>
        <taxon>Pterygota</taxon>
        <taxon>Neoptera</taxon>
        <taxon>Endopterygota</taxon>
        <taxon>Diptera</taxon>
        <taxon>Nematocera</taxon>
        <taxon>Chironomoidea</taxon>
        <taxon>Chironomidae</taxon>
        <taxon>Chironominae</taxon>
        <taxon>Chironomus</taxon>
    </lineage>
</organism>
<dbReference type="InterPro" id="IPR043021">
    <property type="entry name" value="GCM_small"/>
</dbReference>
<dbReference type="Proteomes" id="UP001153620">
    <property type="component" value="Chromosome 2"/>
</dbReference>
<reference evidence="8" key="2">
    <citation type="submission" date="2022-10" db="EMBL/GenBank/DDBJ databases">
        <authorList>
            <consortium name="ENA_rothamsted_submissions"/>
            <consortium name="culmorum"/>
            <person name="King R."/>
        </authorList>
    </citation>
    <scope>NUCLEOTIDE SEQUENCE</scope>
</reference>
<dbReference type="PANTHER" id="PTHR12414">
    <property type="entry name" value="GLIAL CELLS MISSING RELATED/GLIDE"/>
    <property type="match status" value="1"/>
</dbReference>
<dbReference type="InterPro" id="IPR043020">
    <property type="entry name" value="GCM_large"/>
</dbReference>
<dbReference type="EMBL" id="OU895878">
    <property type="protein sequence ID" value="CAH1717045.1"/>
    <property type="molecule type" value="Genomic_DNA"/>
</dbReference>
<evidence type="ECO:0000256" key="6">
    <source>
        <dbReference type="ARBA" id="ARBA00023242"/>
    </source>
</evidence>
<protein>
    <recommendedName>
        <fullName evidence="7">GCM domain-containing protein</fullName>
    </recommendedName>
</protein>
<keyword evidence="6" id="KW-0539">Nucleus</keyword>
<keyword evidence="3" id="KW-0805">Transcription regulation</keyword>
<reference evidence="8" key="1">
    <citation type="submission" date="2022-01" db="EMBL/GenBank/DDBJ databases">
        <authorList>
            <person name="King R."/>
        </authorList>
    </citation>
    <scope>NUCLEOTIDE SEQUENCE</scope>
</reference>
<dbReference type="AlphaFoldDB" id="A0A9P0ITX9"/>
<evidence type="ECO:0000313" key="8">
    <source>
        <dbReference type="EMBL" id="CAH1717045.1"/>
    </source>
</evidence>
<proteinExistence type="predicted"/>
<evidence type="ECO:0000256" key="1">
    <source>
        <dbReference type="ARBA" id="ARBA00004123"/>
    </source>
</evidence>
<evidence type="ECO:0000256" key="2">
    <source>
        <dbReference type="ARBA" id="ARBA00022473"/>
    </source>
</evidence>
<sequence>MIIFLCFNFSYNINIFIFFFFNLTSHNNSEFNVLLMKQSMSIIPLSTGNYQVQKAQTSTIDWDINDTNVPAISEAELDEFQEWADGHCRYVYSLINEDAKKHISGWAMRNTNNHNVNILKKSCLGVLVCSAGCTLPNGSKINLRPAICDKARRKQQGKNCPNRNCNGRLEVLACRGHCGYPVTHFWRHTKFGIFFQAKGVHDHLKPEPKNSESRKTLGIGRRSKGIALLLARETAVGNKIISLTENRRKLKTQKINDPLAPPPLIKDSNSKPNITLNIENNSCHVYNYPNDVYCFNSNPQASNQFVTYPNYHHDHQFLHHYQQYTAADENHHHYLPSYESGYTATNDRQENVTTFQSANNDLYEFLPEEIFQLDQPIIKNETNVQNISSTPIYDSSNIQPNIYNTNSVTNHNFEHINGSNGINDIQSGTSTNFINSIGSQTNEDYYQQRVIASTKEIELYNNYHATTSEPPVRYVENEKTRKLSNFYQADGAKRDNSVYFFQQSPAYYIPDIHPILSNSSNSNKSSNDFINRSVEKCNNVIVNHVNH</sequence>
<dbReference type="GO" id="GO:0001228">
    <property type="term" value="F:DNA-binding transcription activator activity, RNA polymerase II-specific"/>
    <property type="evidence" value="ECO:0007669"/>
    <property type="project" value="InterPro"/>
</dbReference>
<comment type="subcellular location">
    <subcellularLocation>
        <location evidence="1">Nucleus</location>
    </subcellularLocation>
</comment>
<dbReference type="SUPFAM" id="SSF90073">
    <property type="entry name" value="GCM domain"/>
    <property type="match status" value="1"/>
</dbReference>
<keyword evidence="5" id="KW-0804">Transcription</keyword>
<feature type="domain" description="GCM" evidence="7">
    <location>
        <begin position="60"/>
        <end position="219"/>
    </location>
</feature>
<dbReference type="FunFam" id="3.30.70.3530:FF:000001">
    <property type="entry name" value="Chorion-specific transcription factor GCMb"/>
    <property type="match status" value="1"/>
</dbReference>
<gene>
    <name evidence="8" type="ORF">CHIRRI_LOCUS4565</name>
</gene>
<dbReference type="GO" id="GO:0042063">
    <property type="term" value="P:gliogenesis"/>
    <property type="evidence" value="ECO:0007669"/>
    <property type="project" value="TreeGrafter"/>
</dbReference>
<dbReference type="GO" id="GO:0000978">
    <property type="term" value="F:RNA polymerase II cis-regulatory region sequence-specific DNA binding"/>
    <property type="evidence" value="ECO:0007669"/>
    <property type="project" value="TreeGrafter"/>
</dbReference>